<dbReference type="InterPro" id="IPR005586">
    <property type="entry name" value="ABC_trans_aux"/>
</dbReference>
<feature type="signal peptide" evidence="1">
    <location>
        <begin position="1"/>
        <end position="20"/>
    </location>
</feature>
<dbReference type="SUPFAM" id="SSF159594">
    <property type="entry name" value="XCC0632-like"/>
    <property type="match status" value="1"/>
</dbReference>
<dbReference type="Gene3D" id="3.40.50.10610">
    <property type="entry name" value="ABC-type transport auxiliary lipoprotein component"/>
    <property type="match status" value="1"/>
</dbReference>
<evidence type="ECO:0000256" key="1">
    <source>
        <dbReference type="SAM" id="SignalP"/>
    </source>
</evidence>
<gene>
    <name evidence="3" type="ORF">DI626_00425</name>
</gene>
<dbReference type="Pfam" id="PF03886">
    <property type="entry name" value="ABC_trans_aux"/>
    <property type="match status" value="1"/>
</dbReference>
<protein>
    <recommendedName>
        <fullName evidence="2">ABC-type transport auxiliary lipoprotein component domain-containing protein</fullName>
    </recommendedName>
</protein>
<dbReference type="AlphaFoldDB" id="A0A2W5A300"/>
<dbReference type="PROSITE" id="PS51257">
    <property type="entry name" value="PROKAR_LIPOPROTEIN"/>
    <property type="match status" value="1"/>
</dbReference>
<comment type="caution">
    <text evidence="3">The sequence shown here is derived from an EMBL/GenBank/DDBJ whole genome shotgun (WGS) entry which is preliminary data.</text>
</comment>
<organism evidence="3 4">
    <name type="scientific">Micavibrio aeruginosavorus</name>
    <dbReference type="NCBI Taxonomy" id="349221"/>
    <lineage>
        <taxon>Bacteria</taxon>
        <taxon>Pseudomonadati</taxon>
        <taxon>Bdellovibrionota</taxon>
        <taxon>Bdellovibrionia</taxon>
        <taxon>Bdellovibrionales</taxon>
        <taxon>Pseudobdellovibrionaceae</taxon>
        <taxon>Micavibrio</taxon>
    </lineage>
</organism>
<dbReference type="EMBL" id="QFNK01000003">
    <property type="protein sequence ID" value="PZO88960.1"/>
    <property type="molecule type" value="Genomic_DNA"/>
</dbReference>
<accession>A0A2W5A300</accession>
<evidence type="ECO:0000313" key="3">
    <source>
        <dbReference type="EMBL" id="PZO88960.1"/>
    </source>
</evidence>
<proteinExistence type="predicted"/>
<keyword evidence="1" id="KW-0732">Signal</keyword>
<evidence type="ECO:0000313" key="4">
    <source>
        <dbReference type="Proteomes" id="UP000249557"/>
    </source>
</evidence>
<dbReference type="Proteomes" id="UP000249557">
    <property type="component" value="Unassembled WGS sequence"/>
</dbReference>
<feature type="chain" id="PRO_5015964575" description="ABC-type transport auxiliary lipoprotein component domain-containing protein" evidence="1">
    <location>
        <begin position="21"/>
        <end position="208"/>
    </location>
</feature>
<name>A0A2W5A300_9BACT</name>
<sequence length="208" mass="22570">MKKLIAIAGLSVLLTGCAGGGILTSTEPPQTIYALRAAENPNAVQGGQARVLEIAKPTLPPGFETDRIALYLDGGRTLDYYSGARWPDILDAVIQDFTRRTASNTLPYVVATLPNQNQYADYRLNIKLNEFQPVYGADSSGAPELVVDAEFTLVALPEEKIVQSFRLSKRGAAASNNLESVAGGLESILRQIEGEAFERMDKRLKGKR</sequence>
<feature type="domain" description="ABC-type transport auxiliary lipoprotein component" evidence="2">
    <location>
        <begin position="33"/>
        <end position="191"/>
    </location>
</feature>
<reference evidence="3 4" key="1">
    <citation type="submission" date="2017-08" db="EMBL/GenBank/DDBJ databases">
        <title>Infants hospitalized years apart are colonized by the same room-sourced microbial strains.</title>
        <authorList>
            <person name="Brooks B."/>
            <person name="Olm M.R."/>
            <person name="Firek B.A."/>
            <person name="Baker R."/>
            <person name="Thomas B.C."/>
            <person name="Morowitz M.J."/>
            <person name="Banfield J.F."/>
        </authorList>
    </citation>
    <scope>NUCLEOTIDE SEQUENCE [LARGE SCALE GENOMIC DNA]</scope>
    <source>
        <strain evidence="3">S2_018_000_R2_104</strain>
    </source>
</reference>
<evidence type="ECO:0000259" key="2">
    <source>
        <dbReference type="Pfam" id="PF03886"/>
    </source>
</evidence>